<gene>
    <name evidence="3" type="ORF">SAMN02745194_02011</name>
</gene>
<dbReference type="PIRSF" id="PIRSF017082">
    <property type="entry name" value="YflP"/>
    <property type="match status" value="1"/>
</dbReference>
<comment type="similarity">
    <text evidence="1">Belongs to the UPF0065 (bug) family.</text>
</comment>
<dbReference type="EMBL" id="FQZF01000010">
    <property type="protein sequence ID" value="SHJ21792.1"/>
    <property type="molecule type" value="Genomic_DNA"/>
</dbReference>
<evidence type="ECO:0000256" key="1">
    <source>
        <dbReference type="ARBA" id="ARBA00006987"/>
    </source>
</evidence>
<keyword evidence="3" id="KW-0675">Receptor</keyword>
<evidence type="ECO:0000256" key="2">
    <source>
        <dbReference type="SAM" id="SignalP"/>
    </source>
</evidence>
<dbReference type="InterPro" id="IPR005064">
    <property type="entry name" value="BUG"/>
</dbReference>
<dbReference type="PROSITE" id="PS51318">
    <property type="entry name" value="TAT"/>
    <property type="match status" value="1"/>
</dbReference>
<evidence type="ECO:0000313" key="4">
    <source>
        <dbReference type="Proteomes" id="UP000184387"/>
    </source>
</evidence>
<dbReference type="Gene3D" id="3.40.190.150">
    <property type="entry name" value="Bordetella uptake gene, domain 1"/>
    <property type="match status" value="1"/>
</dbReference>
<accession>A0A1M6HI17</accession>
<dbReference type="SUPFAM" id="SSF53850">
    <property type="entry name" value="Periplasmic binding protein-like II"/>
    <property type="match status" value="1"/>
</dbReference>
<dbReference type="InterPro" id="IPR006311">
    <property type="entry name" value="TAT_signal"/>
</dbReference>
<dbReference type="InterPro" id="IPR042100">
    <property type="entry name" value="Bug_dom1"/>
</dbReference>
<dbReference type="STRING" id="198092.SAMN02745194_02011"/>
<dbReference type="Gene3D" id="3.40.190.10">
    <property type="entry name" value="Periplasmic binding protein-like II"/>
    <property type="match status" value="1"/>
</dbReference>
<reference evidence="3 4" key="1">
    <citation type="submission" date="2016-11" db="EMBL/GenBank/DDBJ databases">
        <authorList>
            <person name="Jaros S."/>
            <person name="Januszkiewicz K."/>
            <person name="Wedrychowicz H."/>
        </authorList>
    </citation>
    <scope>NUCLEOTIDE SEQUENCE [LARGE SCALE GENOMIC DNA]</scope>
    <source>
        <strain evidence="3 4">DSM 14916</strain>
    </source>
</reference>
<feature type="chain" id="PRO_5012974578" evidence="2">
    <location>
        <begin position="27"/>
        <end position="326"/>
    </location>
</feature>
<dbReference type="RefSeq" id="WP_073134207.1">
    <property type="nucleotide sequence ID" value="NZ_FQZF01000010.1"/>
</dbReference>
<dbReference type="Proteomes" id="UP000184387">
    <property type="component" value="Unassembled WGS sequence"/>
</dbReference>
<dbReference type="Pfam" id="PF03401">
    <property type="entry name" value="TctC"/>
    <property type="match status" value="1"/>
</dbReference>
<sequence length="326" mass="33748">MHLTRRHALLGSLALAALAGARPARAAFPDRTVRLVVPYAPGGSYDTTGRLMAEGAAPLLGQPVVVDNRPGAGGIVGAASVARSPADGYTLLLSGLTAQILVQGANASLPFDPMGDFVPVALVAKVPLILVAARNMNARSVAELVQAVKARPGSYNFSSAGNGASGHIAAQHFANVAGLEVTHVPYRGSAAGLADLLAGRIAFLVDTPSVVGEHIRSGAISGLAVMSDARIPTLPEVPTMKEAGFPSVNNLEPWQAVVAPRGTPPDVVARLNAAINEVTARPEVRGRFAAIDLTPMSGSPDQVARFFTEENDRWVPIVRAMDMRAG</sequence>
<dbReference type="PANTHER" id="PTHR42928">
    <property type="entry name" value="TRICARBOXYLATE-BINDING PROTEIN"/>
    <property type="match status" value="1"/>
</dbReference>
<keyword evidence="4" id="KW-1185">Reference proteome</keyword>
<feature type="signal peptide" evidence="2">
    <location>
        <begin position="1"/>
        <end position="26"/>
    </location>
</feature>
<name>A0A1M6HI17_9PROT</name>
<dbReference type="AlphaFoldDB" id="A0A1M6HI17"/>
<organism evidence="3 4">
    <name type="scientific">Muricoccus roseus</name>
    <dbReference type="NCBI Taxonomy" id="198092"/>
    <lineage>
        <taxon>Bacteria</taxon>
        <taxon>Pseudomonadati</taxon>
        <taxon>Pseudomonadota</taxon>
        <taxon>Alphaproteobacteria</taxon>
        <taxon>Acetobacterales</taxon>
        <taxon>Roseomonadaceae</taxon>
        <taxon>Muricoccus</taxon>
    </lineage>
</organism>
<dbReference type="PANTHER" id="PTHR42928:SF5">
    <property type="entry name" value="BLR1237 PROTEIN"/>
    <property type="match status" value="1"/>
</dbReference>
<keyword evidence="2" id="KW-0732">Signal</keyword>
<proteinExistence type="inferred from homology"/>
<dbReference type="CDD" id="cd07012">
    <property type="entry name" value="PBP2_Bug_TTT"/>
    <property type="match status" value="1"/>
</dbReference>
<dbReference type="OrthoDB" id="7250553at2"/>
<protein>
    <submittedName>
        <fullName evidence="3">Tripartite-type tricarboxylate transporter, receptor component TctC</fullName>
    </submittedName>
</protein>
<evidence type="ECO:0000313" key="3">
    <source>
        <dbReference type="EMBL" id="SHJ21792.1"/>
    </source>
</evidence>